<keyword evidence="1" id="KW-0677">Repeat</keyword>
<dbReference type="AlphaFoldDB" id="A0A1I0EK23"/>
<feature type="domain" description="SLH" evidence="2">
    <location>
        <begin position="184"/>
        <end position="244"/>
    </location>
</feature>
<dbReference type="RefSeq" id="WP_090444320.1">
    <property type="nucleotide sequence ID" value="NZ_FOHU01000011.1"/>
</dbReference>
<gene>
    <name evidence="3" type="ORF">SAMN05660297_02427</name>
</gene>
<evidence type="ECO:0000313" key="3">
    <source>
        <dbReference type="EMBL" id="SET45009.1"/>
    </source>
</evidence>
<sequence>MIAIPEGVDPSKITTGIIVDSDGTARHVPTKIVAIEGKHYARINSLTNSIYAVIYYPIEFKDIETHWAKEDIHDMASRMIISGISEEIFEPNRDITRAEFATMITRALGLKPGEGNNSFTDVNSDAWYYGYIKTAYSYGIISGYGDNKFGPMDKITREQAMTMIVNAMETTDLEIEVEDIDKTGAEYVDFSGTANWAKGSTAICIEGNIIPAQNIWQLLEPKKNVTRAETAVMIRKLLQKSDLI</sequence>
<dbReference type="OrthoDB" id="1953162at2"/>
<dbReference type="PANTHER" id="PTHR43308:SF5">
    <property type="entry name" value="S-LAYER PROTEIN _ PEPTIDOGLYCAN ENDO-BETA-N-ACETYLGLUCOSAMINIDASE"/>
    <property type="match status" value="1"/>
</dbReference>
<reference evidence="3 4" key="1">
    <citation type="submission" date="2016-10" db="EMBL/GenBank/DDBJ databases">
        <authorList>
            <person name="de Groot N.N."/>
        </authorList>
    </citation>
    <scope>NUCLEOTIDE SEQUENCE [LARGE SCALE GENOMIC DNA]</scope>
    <source>
        <strain evidence="3 4">DSM 18979</strain>
    </source>
</reference>
<dbReference type="InterPro" id="IPR001119">
    <property type="entry name" value="SLH_dom"/>
</dbReference>
<accession>A0A1I0EK23</accession>
<name>A0A1I0EK23_9FIRM</name>
<dbReference type="EMBL" id="FOHU01000011">
    <property type="protein sequence ID" value="SET45009.1"/>
    <property type="molecule type" value="Genomic_DNA"/>
</dbReference>
<keyword evidence="4" id="KW-1185">Reference proteome</keyword>
<proteinExistence type="predicted"/>
<dbReference type="Proteomes" id="UP000199568">
    <property type="component" value="Unassembled WGS sequence"/>
</dbReference>
<dbReference type="PANTHER" id="PTHR43308">
    <property type="entry name" value="OUTER MEMBRANE PROTEIN ALPHA-RELATED"/>
    <property type="match status" value="1"/>
</dbReference>
<dbReference type="Pfam" id="PF00395">
    <property type="entry name" value="SLH"/>
    <property type="match status" value="2"/>
</dbReference>
<dbReference type="PROSITE" id="PS51272">
    <property type="entry name" value="SLH"/>
    <property type="match status" value="3"/>
</dbReference>
<feature type="domain" description="SLH" evidence="2">
    <location>
        <begin position="115"/>
        <end position="178"/>
    </location>
</feature>
<feature type="domain" description="SLH" evidence="2">
    <location>
        <begin position="55"/>
        <end position="114"/>
    </location>
</feature>
<dbReference type="STRING" id="426128.SAMN05660297_02427"/>
<protein>
    <submittedName>
        <fullName evidence="3">S-layer homology domain-containing protein</fullName>
    </submittedName>
</protein>
<dbReference type="InterPro" id="IPR051465">
    <property type="entry name" value="Cell_Envelope_Struct_Comp"/>
</dbReference>
<evidence type="ECO:0000259" key="2">
    <source>
        <dbReference type="PROSITE" id="PS51272"/>
    </source>
</evidence>
<evidence type="ECO:0000313" key="4">
    <source>
        <dbReference type="Proteomes" id="UP000199568"/>
    </source>
</evidence>
<evidence type="ECO:0000256" key="1">
    <source>
        <dbReference type="ARBA" id="ARBA00022737"/>
    </source>
</evidence>
<organism evidence="3 4">
    <name type="scientific">Natronincola peptidivorans</name>
    <dbReference type="NCBI Taxonomy" id="426128"/>
    <lineage>
        <taxon>Bacteria</taxon>
        <taxon>Bacillati</taxon>
        <taxon>Bacillota</taxon>
        <taxon>Clostridia</taxon>
        <taxon>Peptostreptococcales</taxon>
        <taxon>Natronincolaceae</taxon>
        <taxon>Natronincola</taxon>
    </lineage>
</organism>